<accession>A0A5A7P673</accession>
<keyword evidence="1" id="KW-0175">Coiled coil</keyword>
<sequence length="442" mass="50510">MGLRSDKQGMLFAASSKPVKPPSNVSKVGKFRSIGVFGTSENPVNAQTFPKMSGDKATPFMKQEMTTGDVASYGSKTYPNACARLEISKLFDSLSALKLAYVKLQEAHIPYNPMKIRAADEEVVFLLETICTIKRAYKERLSKEVNCVWSNSSHLLAEIQVQERVLEKLKSRAKSKCREVATLRGKLNELEMRNKKLGEEIRECERESFMTLHCSSFENVVKEAGKAIHDFAKPLIALMKLSGWDLDRAANAVQESVIYSKRSHKKYAFEAYVARRMFHGFSPQPCFLKNVMNLDNPIIALMDDPRSNFADFCRTKYMLVVHPKMEECFFGNLDHRNLMANGIHPNTQFYHAFVRMARWVWYLNVFAAFIEPKAEIYGVKQGSEFSDIFMEVVEELKEYKAGMDISQERCKVEFMVMPGFKLGKTVIKSQVFVSRRALKFGY</sequence>
<evidence type="ECO:0000313" key="4">
    <source>
        <dbReference type="EMBL" id="GER28121.1"/>
    </source>
</evidence>
<dbReference type="GO" id="GO:0009639">
    <property type="term" value="P:response to red or far red light"/>
    <property type="evidence" value="ECO:0007669"/>
    <property type="project" value="InterPro"/>
</dbReference>
<dbReference type="Pfam" id="PF04859">
    <property type="entry name" value="DUF641"/>
    <property type="match status" value="1"/>
</dbReference>
<feature type="coiled-coil region" evidence="1">
    <location>
        <begin position="180"/>
        <end position="207"/>
    </location>
</feature>
<dbReference type="Pfam" id="PF24994">
    <property type="entry name" value="GIL1_IRKI_C"/>
    <property type="match status" value="1"/>
</dbReference>
<comment type="caution">
    <text evidence="4">The sequence shown here is derived from an EMBL/GenBank/DDBJ whole genome shotgun (WGS) entry which is preliminary data.</text>
</comment>
<keyword evidence="5" id="KW-1185">Reference proteome</keyword>
<protein>
    <submittedName>
        <fullName evidence="4">Uncharacterized protein</fullName>
    </submittedName>
</protein>
<feature type="domain" description="GIL1/IRKI C-terminal" evidence="3">
    <location>
        <begin position="376"/>
        <end position="432"/>
    </location>
</feature>
<reference evidence="5" key="1">
    <citation type="journal article" date="2019" name="Curr. Biol.">
        <title>Genome Sequence of Striga asiatica Provides Insight into the Evolution of Plant Parasitism.</title>
        <authorList>
            <person name="Yoshida S."/>
            <person name="Kim S."/>
            <person name="Wafula E.K."/>
            <person name="Tanskanen J."/>
            <person name="Kim Y.M."/>
            <person name="Honaas L."/>
            <person name="Yang Z."/>
            <person name="Spallek T."/>
            <person name="Conn C.E."/>
            <person name="Ichihashi Y."/>
            <person name="Cheong K."/>
            <person name="Cui S."/>
            <person name="Der J.P."/>
            <person name="Gundlach H."/>
            <person name="Jiao Y."/>
            <person name="Hori C."/>
            <person name="Ishida J.K."/>
            <person name="Kasahara H."/>
            <person name="Kiba T."/>
            <person name="Kim M.S."/>
            <person name="Koo N."/>
            <person name="Laohavisit A."/>
            <person name="Lee Y.H."/>
            <person name="Lumba S."/>
            <person name="McCourt P."/>
            <person name="Mortimer J.C."/>
            <person name="Mutuku J.M."/>
            <person name="Nomura T."/>
            <person name="Sasaki-Sekimoto Y."/>
            <person name="Seto Y."/>
            <person name="Wang Y."/>
            <person name="Wakatake T."/>
            <person name="Sakakibara H."/>
            <person name="Demura T."/>
            <person name="Yamaguchi S."/>
            <person name="Yoneyama K."/>
            <person name="Manabe R.I."/>
            <person name="Nelson D.C."/>
            <person name="Schulman A.H."/>
            <person name="Timko M.P."/>
            <person name="dePamphilis C.W."/>
            <person name="Choi D."/>
            <person name="Shirasu K."/>
        </authorList>
    </citation>
    <scope>NUCLEOTIDE SEQUENCE [LARGE SCALE GENOMIC DNA]</scope>
    <source>
        <strain evidence="5">cv. UVA1</strain>
    </source>
</reference>
<dbReference type="OrthoDB" id="1915848at2759"/>
<dbReference type="InterPro" id="IPR006943">
    <property type="entry name" value="DUF641_pln"/>
</dbReference>
<feature type="domain" description="DUF641" evidence="2">
    <location>
        <begin position="86"/>
        <end position="199"/>
    </location>
</feature>
<evidence type="ECO:0000256" key="1">
    <source>
        <dbReference type="SAM" id="Coils"/>
    </source>
</evidence>
<proteinExistence type="predicted"/>
<evidence type="ECO:0000259" key="2">
    <source>
        <dbReference type="Pfam" id="PF04859"/>
    </source>
</evidence>
<evidence type="ECO:0000313" key="5">
    <source>
        <dbReference type="Proteomes" id="UP000325081"/>
    </source>
</evidence>
<evidence type="ECO:0000259" key="3">
    <source>
        <dbReference type="Pfam" id="PF24994"/>
    </source>
</evidence>
<dbReference type="InterPro" id="IPR056813">
    <property type="entry name" value="GIL1_IRKI_C"/>
</dbReference>
<name>A0A5A7P673_STRAF</name>
<dbReference type="PANTHER" id="PTHR31161">
    <property type="entry name" value="PROTEIN GRAVITROPIC IN THE LIGHT 1"/>
    <property type="match status" value="1"/>
</dbReference>
<dbReference type="GO" id="GO:0009959">
    <property type="term" value="P:negative gravitropism"/>
    <property type="evidence" value="ECO:0007669"/>
    <property type="project" value="InterPro"/>
</dbReference>
<dbReference type="InterPro" id="IPR040225">
    <property type="entry name" value="GIL1-like"/>
</dbReference>
<dbReference type="Proteomes" id="UP000325081">
    <property type="component" value="Unassembled WGS sequence"/>
</dbReference>
<gene>
    <name evidence="4" type="ORF">STAS_03885</name>
</gene>
<organism evidence="4 5">
    <name type="scientific">Striga asiatica</name>
    <name type="common">Asiatic witchweed</name>
    <name type="synonym">Buchnera asiatica</name>
    <dbReference type="NCBI Taxonomy" id="4170"/>
    <lineage>
        <taxon>Eukaryota</taxon>
        <taxon>Viridiplantae</taxon>
        <taxon>Streptophyta</taxon>
        <taxon>Embryophyta</taxon>
        <taxon>Tracheophyta</taxon>
        <taxon>Spermatophyta</taxon>
        <taxon>Magnoliopsida</taxon>
        <taxon>eudicotyledons</taxon>
        <taxon>Gunneridae</taxon>
        <taxon>Pentapetalae</taxon>
        <taxon>asterids</taxon>
        <taxon>lamiids</taxon>
        <taxon>Lamiales</taxon>
        <taxon>Orobanchaceae</taxon>
        <taxon>Buchnereae</taxon>
        <taxon>Striga</taxon>
    </lineage>
</organism>
<dbReference type="AlphaFoldDB" id="A0A5A7P673"/>
<dbReference type="EMBL" id="BKCP01002225">
    <property type="protein sequence ID" value="GER28121.1"/>
    <property type="molecule type" value="Genomic_DNA"/>
</dbReference>